<dbReference type="PANTHER" id="PTHR43791">
    <property type="entry name" value="PERMEASE-RELATED"/>
    <property type="match status" value="1"/>
</dbReference>
<feature type="transmembrane region" description="Helical" evidence="7">
    <location>
        <begin position="495"/>
        <end position="515"/>
    </location>
</feature>
<sequence length="555" mass="62848">MSSSVSSRDSVDSKTSGTSPKYSDSISEKYNVDDAEVPVLSKQHPFLEPRTAEYWSGIYEQAEYECRHKFDPSFTWTKGEEKKLLRKLDFYIMGWVWIMFFSLDLVRQNLHRALAGTFLEDLNINQNDVNNGQIIFYLCFLSMELPSGLISKKVGAPVWVPVQIVGWSIVGVCQAALRNRAGFFITRALLGICMGGFIPDIILYLSFFYTSAELNVRMSWFYTVLGVSQIVSSLLATGFLRLQGLHGVAGWSYLFAFDGLISGVIGIFAFFLLPSSATQTAGLLRGKKGWFTDREESILVNRILRDDPSKGDMNNRTGVSLSGILACLKEFDLWPVYIIAFFSMIAYQPPTTFLSYILRLMGKSTFESNMLAIPSQALFAINTVWYAWLSTRLREKSLMTSLSCIWVLVCLIAIVVLPKEFTSHLNWSRYAILTLITGYPFPLAFLVGWVSQNSFSVRNRTVSLCLLNMSVQVGSIMATRFYTDGEKPFYQNGNIALIAVSAFSILLCILAKLYYIHRNNQKKKIWDRMTPEQQVEYTTTTTSTGPRRLDVMFIH</sequence>
<proteinExistence type="predicted"/>
<protein>
    <recommendedName>
        <fullName evidence="10">MFS general substrate transporter</fullName>
    </recommendedName>
</protein>
<feature type="transmembrane region" description="Helical" evidence="7">
    <location>
        <begin position="334"/>
        <end position="358"/>
    </location>
</feature>
<organism evidence="8 9">
    <name type="scientific">Malassezia cuniculi</name>
    <dbReference type="NCBI Taxonomy" id="948313"/>
    <lineage>
        <taxon>Eukaryota</taxon>
        <taxon>Fungi</taxon>
        <taxon>Dikarya</taxon>
        <taxon>Basidiomycota</taxon>
        <taxon>Ustilaginomycotina</taxon>
        <taxon>Malasseziomycetes</taxon>
        <taxon>Malasseziales</taxon>
        <taxon>Malasseziaceae</taxon>
        <taxon>Malassezia</taxon>
    </lineage>
</organism>
<evidence type="ECO:0000256" key="1">
    <source>
        <dbReference type="ARBA" id="ARBA00004141"/>
    </source>
</evidence>
<dbReference type="SUPFAM" id="SSF103473">
    <property type="entry name" value="MFS general substrate transporter"/>
    <property type="match status" value="1"/>
</dbReference>
<reference evidence="8" key="1">
    <citation type="submission" date="2023-03" db="EMBL/GenBank/DDBJ databases">
        <title>Mating type loci evolution in Malassezia.</title>
        <authorList>
            <person name="Coelho M.A."/>
        </authorList>
    </citation>
    <scope>NUCLEOTIDE SEQUENCE</scope>
    <source>
        <strain evidence="8">CBS 11721</strain>
    </source>
</reference>
<dbReference type="GO" id="GO:0022857">
    <property type="term" value="F:transmembrane transporter activity"/>
    <property type="evidence" value="ECO:0007669"/>
    <property type="project" value="InterPro"/>
</dbReference>
<gene>
    <name evidence="8" type="ORF">MCUN1_001685</name>
</gene>
<feature type="transmembrane region" description="Helical" evidence="7">
    <location>
        <begin position="252"/>
        <end position="273"/>
    </location>
</feature>
<evidence type="ECO:0000313" key="8">
    <source>
        <dbReference type="EMBL" id="WFD34841.1"/>
    </source>
</evidence>
<dbReference type="Proteomes" id="UP001219933">
    <property type="component" value="Chromosome 2"/>
</dbReference>
<name>A0AAF0EV04_9BASI</name>
<dbReference type="GO" id="GO:0016020">
    <property type="term" value="C:membrane"/>
    <property type="evidence" value="ECO:0007669"/>
    <property type="project" value="UniProtKB-SubCell"/>
</dbReference>
<evidence type="ECO:0000256" key="6">
    <source>
        <dbReference type="SAM" id="MobiDB-lite"/>
    </source>
</evidence>
<evidence type="ECO:0000256" key="5">
    <source>
        <dbReference type="ARBA" id="ARBA00023136"/>
    </source>
</evidence>
<dbReference type="InterPro" id="IPR011701">
    <property type="entry name" value="MFS"/>
</dbReference>
<evidence type="ECO:0000256" key="7">
    <source>
        <dbReference type="SAM" id="Phobius"/>
    </source>
</evidence>
<evidence type="ECO:0000256" key="3">
    <source>
        <dbReference type="ARBA" id="ARBA00022692"/>
    </source>
</evidence>
<evidence type="ECO:0000256" key="2">
    <source>
        <dbReference type="ARBA" id="ARBA00022448"/>
    </source>
</evidence>
<evidence type="ECO:0000313" key="9">
    <source>
        <dbReference type="Proteomes" id="UP001219933"/>
    </source>
</evidence>
<dbReference type="PANTHER" id="PTHR43791:SF65">
    <property type="entry name" value="MAJOR FACILITATOR SUPERFAMILY (MFS) PROFILE DOMAIN-CONTAINING PROTEIN-RELATED"/>
    <property type="match status" value="1"/>
</dbReference>
<keyword evidence="5 7" id="KW-0472">Membrane</keyword>
<dbReference type="AlphaFoldDB" id="A0AAF0EV04"/>
<accession>A0AAF0EV04</accession>
<dbReference type="InterPro" id="IPR036259">
    <property type="entry name" value="MFS_trans_sf"/>
</dbReference>
<keyword evidence="3 7" id="KW-0812">Transmembrane</keyword>
<feature type="transmembrane region" description="Helical" evidence="7">
    <location>
        <begin position="189"/>
        <end position="208"/>
    </location>
</feature>
<evidence type="ECO:0008006" key="10">
    <source>
        <dbReference type="Google" id="ProtNLM"/>
    </source>
</evidence>
<dbReference type="FunFam" id="1.20.1250.20:FF:000106">
    <property type="entry name" value="MFS transporter, putative"/>
    <property type="match status" value="1"/>
</dbReference>
<dbReference type="EMBL" id="CP119878">
    <property type="protein sequence ID" value="WFD34841.1"/>
    <property type="molecule type" value="Genomic_DNA"/>
</dbReference>
<feature type="transmembrane region" description="Helical" evidence="7">
    <location>
        <begin position="400"/>
        <end position="418"/>
    </location>
</feature>
<comment type="subcellular location">
    <subcellularLocation>
        <location evidence="1">Membrane</location>
        <topology evidence="1">Multi-pass membrane protein</topology>
    </subcellularLocation>
</comment>
<keyword evidence="2" id="KW-0813">Transport</keyword>
<keyword evidence="9" id="KW-1185">Reference proteome</keyword>
<feature type="region of interest" description="Disordered" evidence="6">
    <location>
        <begin position="1"/>
        <end position="29"/>
    </location>
</feature>
<keyword evidence="4 7" id="KW-1133">Transmembrane helix</keyword>
<dbReference type="Gene3D" id="1.20.1250.20">
    <property type="entry name" value="MFS general substrate transporter like domains"/>
    <property type="match status" value="1"/>
</dbReference>
<feature type="compositionally biased region" description="Polar residues" evidence="6">
    <location>
        <begin position="14"/>
        <end position="25"/>
    </location>
</feature>
<evidence type="ECO:0000256" key="4">
    <source>
        <dbReference type="ARBA" id="ARBA00022989"/>
    </source>
</evidence>
<feature type="transmembrane region" description="Helical" evidence="7">
    <location>
        <begin position="220"/>
        <end position="240"/>
    </location>
</feature>
<feature type="transmembrane region" description="Helical" evidence="7">
    <location>
        <begin position="430"/>
        <end position="450"/>
    </location>
</feature>
<dbReference type="Pfam" id="PF07690">
    <property type="entry name" value="MFS_1"/>
    <property type="match status" value="1"/>
</dbReference>